<keyword evidence="2" id="KW-1185">Reference proteome</keyword>
<gene>
    <name evidence="1" type="ORF">AWZ03_009479</name>
</gene>
<comment type="caution">
    <text evidence="1">The sequence shown here is derived from an EMBL/GenBank/DDBJ whole genome shotgun (WGS) entry which is preliminary data.</text>
</comment>
<evidence type="ECO:0000313" key="1">
    <source>
        <dbReference type="EMBL" id="TDG44104.1"/>
    </source>
</evidence>
<proteinExistence type="predicted"/>
<reference evidence="1 2" key="1">
    <citation type="journal article" date="2019" name="J. Hered.">
        <title>An Improved Genome Assembly for Drosophila navojoa, the Basal Species in the mojavensis Cluster.</title>
        <authorList>
            <person name="Vanderlinde T."/>
            <person name="Dupim E.G."/>
            <person name="Nazario-Yepiz N.O."/>
            <person name="Carvalho A.B."/>
        </authorList>
    </citation>
    <scope>NUCLEOTIDE SEQUENCE [LARGE SCALE GENOMIC DNA]</scope>
    <source>
        <strain evidence="1">Navoj_Jal97</strain>
        <tissue evidence="1">Whole organism</tissue>
    </source>
</reference>
<dbReference type="EMBL" id="LSRL02000118">
    <property type="protein sequence ID" value="TDG44104.1"/>
    <property type="molecule type" value="Genomic_DNA"/>
</dbReference>
<evidence type="ECO:0000313" key="2">
    <source>
        <dbReference type="Proteomes" id="UP000295192"/>
    </source>
</evidence>
<dbReference type="Proteomes" id="UP000295192">
    <property type="component" value="Unassembled WGS sequence"/>
</dbReference>
<dbReference type="AlphaFoldDB" id="A0A484B634"/>
<accession>A0A484B634</accession>
<name>A0A484B634_DRONA</name>
<sequence>MCTGRLFGHERRKRNTHVNVVQPDQQKIDGPGYMSANTATSATSVVSELHKSEVFDMTITPIAYISSTPVNAELGTPLAQSHCSIFEDLSKISPH</sequence>
<dbReference type="OMA" id="HCSIFED"/>
<protein>
    <submittedName>
        <fullName evidence="1">Uncharacterized protein</fullName>
    </submittedName>
</protein>
<organism evidence="1 2">
    <name type="scientific">Drosophila navojoa</name>
    <name type="common">Fruit fly</name>
    <dbReference type="NCBI Taxonomy" id="7232"/>
    <lineage>
        <taxon>Eukaryota</taxon>
        <taxon>Metazoa</taxon>
        <taxon>Ecdysozoa</taxon>
        <taxon>Arthropoda</taxon>
        <taxon>Hexapoda</taxon>
        <taxon>Insecta</taxon>
        <taxon>Pterygota</taxon>
        <taxon>Neoptera</taxon>
        <taxon>Endopterygota</taxon>
        <taxon>Diptera</taxon>
        <taxon>Brachycera</taxon>
        <taxon>Muscomorpha</taxon>
        <taxon>Ephydroidea</taxon>
        <taxon>Drosophilidae</taxon>
        <taxon>Drosophila</taxon>
    </lineage>
</organism>